<reference evidence="2" key="1">
    <citation type="journal article" date="2019" name="Int. J. Syst. Evol. Microbiol.">
        <title>The Global Catalogue of Microorganisms (GCM) 10K type strain sequencing project: providing services to taxonomists for standard genome sequencing and annotation.</title>
        <authorList>
            <consortium name="The Broad Institute Genomics Platform"/>
            <consortium name="The Broad Institute Genome Sequencing Center for Infectious Disease"/>
            <person name="Wu L."/>
            <person name="Ma J."/>
        </authorList>
    </citation>
    <scope>NUCLEOTIDE SEQUENCE [LARGE SCALE GENOMIC DNA]</scope>
    <source>
        <strain evidence="2">CGMCC 4.7682</strain>
    </source>
</reference>
<name>A0ABV7QYL9_9PSEU</name>
<dbReference type="Proteomes" id="UP001595764">
    <property type="component" value="Unassembled WGS sequence"/>
</dbReference>
<protein>
    <submittedName>
        <fullName evidence="1">Sulfotransferase family protein</fullName>
        <ecNumber evidence="1">2.8.2.-</ecNumber>
    </submittedName>
</protein>
<evidence type="ECO:0000313" key="2">
    <source>
        <dbReference type="Proteomes" id="UP001595764"/>
    </source>
</evidence>
<dbReference type="InterPro" id="IPR027417">
    <property type="entry name" value="P-loop_NTPase"/>
</dbReference>
<proteinExistence type="predicted"/>
<dbReference type="EC" id="2.8.2.-" evidence="1"/>
<accession>A0ABV7QYL9</accession>
<dbReference type="RefSeq" id="WP_377872543.1">
    <property type="nucleotide sequence ID" value="NZ_JBHMAY010000038.1"/>
</dbReference>
<organism evidence="1 2">
    <name type="scientific">Amycolatopsis halotolerans</name>
    <dbReference type="NCBI Taxonomy" id="330083"/>
    <lineage>
        <taxon>Bacteria</taxon>
        <taxon>Bacillati</taxon>
        <taxon>Actinomycetota</taxon>
        <taxon>Actinomycetes</taxon>
        <taxon>Pseudonocardiales</taxon>
        <taxon>Pseudonocardiaceae</taxon>
        <taxon>Amycolatopsis</taxon>
    </lineage>
</organism>
<dbReference type="SUPFAM" id="SSF52540">
    <property type="entry name" value="P-loop containing nucleoside triphosphate hydrolases"/>
    <property type="match status" value="1"/>
</dbReference>
<sequence>MNRPVAFVVGTGRTGSTVLSRILNRHPGVLSLNELFVSLGGLTALPAGEVSGAEYWRLLADPHPVFDEMIRRGAPLPEFLYPRRPGRFSAQDGGIPAIALMALPHLTEDADGLFDELAEIVPGWPARTAAGHHTALFDLLATRLGRRVVVERSGHSLEWTSALRAAFPEAKFIHMYRYGPDCALSMSKHGGYRTAAFATEILDLAGISHFRELTPEHVKQLPADLALLCTAGFENAFGLDRDIPVEVFGRMWSAMVSAGLPALADLPPDRLATLRYEDLIARPRDELARLSGFLCVETDPGWLDAADDVLDEARTGAAGRLPPDRQVALASACAPGMRLLGEPVPG</sequence>
<comment type="caution">
    <text evidence="1">The sequence shown here is derived from an EMBL/GenBank/DDBJ whole genome shotgun (WGS) entry which is preliminary data.</text>
</comment>
<keyword evidence="1" id="KW-0808">Transferase</keyword>
<dbReference type="GO" id="GO:0016740">
    <property type="term" value="F:transferase activity"/>
    <property type="evidence" value="ECO:0007669"/>
    <property type="project" value="UniProtKB-KW"/>
</dbReference>
<dbReference type="Gene3D" id="3.40.50.300">
    <property type="entry name" value="P-loop containing nucleotide triphosphate hydrolases"/>
    <property type="match status" value="1"/>
</dbReference>
<evidence type="ECO:0000313" key="1">
    <source>
        <dbReference type="EMBL" id="MFC3517319.1"/>
    </source>
</evidence>
<gene>
    <name evidence="1" type="ORF">ACFORO_44670</name>
</gene>
<dbReference type="EMBL" id="JBHRWI010000076">
    <property type="protein sequence ID" value="MFC3517319.1"/>
    <property type="molecule type" value="Genomic_DNA"/>
</dbReference>
<keyword evidence="2" id="KW-1185">Reference proteome</keyword>